<dbReference type="RefSeq" id="WP_155803802.1">
    <property type="nucleotide sequence ID" value="NZ_CP062939.1"/>
</dbReference>
<dbReference type="AlphaFoldDB" id="A0A087E7Y6"/>
<reference evidence="1 2" key="1">
    <citation type="submission" date="2014-03" db="EMBL/GenBank/DDBJ databases">
        <title>Genomics of Bifidobacteria.</title>
        <authorList>
            <person name="Ventura M."/>
            <person name="Milani C."/>
            <person name="Lugli G.A."/>
        </authorList>
    </citation>
    <scope>NUCLEOTIDE SEQUENCE [LARGE SCALE GENOMIC DNA]</scope>
    <source>
        <strain evidence="1 2">LMG 11597</strain>
    </source>
</reference>
<dbReference type="EMBL" id="JGZR01000006">
    <property type="protein sequence ID" value="KFJ03887.1"/>
    <property type="molecule type" value="Genomic_DNA"/>
</dbReference>
<protein>
    <submittedName>
        <fullName evidence="1">Uncharacterized protein</fullName>
    </submittedName>
</protein>
<accession>A0A087E7Y6</accession>
<keyword evidence="2" id="KW-1185">Reference proteome</keyword>
<sequence length="50" mass="5454">MNISKQTHAHCDKMHIGVVLHEHLACSAYAVEKSSLTYATRPDKSAQGMG</sequence>
<evidence type="ECO:0000313" key="1">
    <source>
        <dbReference type="EMBL" id="KFJ03887.1"/>
    </source>
</evidence>
<proteinExistence type="predicted"/>
<dbReference type="Proteomes" id="UP000029055">
    <property type="component" value="Unassembled WGS sequence"/>
</dbReference>
<evidence type="ECO:0000313" key="2">
    <source>
        <dbReference type="Proteomes" id="UP000029055"/>
    </source>
</evidence>
<gene>
    <name evidence="1" type="ORF">BISU_0363</name>
</gene>
<name>A0A087E7Y6_9BIFI</name>
<comment type="caution">
    <text evidence="1">The sequence shown here is derived from an EMBL/GenBank/DDBJ whole genome shotgun (WGS) entry which is preliminary data.</text>
</comment>
<organism evidence="1 2">
    <name type="scientific">Bifidobacterium subtile</name>
    <dbReference type="NCBI Taxonomy" id="77635"/>
    <lineage>
        <taxon>Bacteria</taxon>
        <taxon>Bacillati</taxon>
        <taxon>Actinomycetota</taxon>
        <taxon>Actinomycetes</taxon>
        <taxon>Bifidobacteriales</taxon>
        <taxon>Bifidobacteriaceae</taxon>
        <taxon>Bifidobacterium</taxon>
    </lineage>
</organism>